<dbReference type="EMBL" id="LFVZ01000007">
    <property type="protein sequence ID" value="KTW28543.1"/>
    <property type="molecule type" value="Genomic_DNA"/>
</dbReference>
<evidence type="ECO:0000313" key="2">
    <source>
        <dbReference type="Proteomes" id="UP000054454"/>
    </source>
</evidence>
<dbReference type="Proteomes" id="UP000054454">
    <property type="component" value="Unassembled WGS sequence"/>
</dbReference>
<dbReference type="AlphaFoldDB" id="A0A0W4ZJJ7"/>
<sequence length="52" mass="6171">MTAVQRLQAEKDIEVHDWSYEESYKHIQYGTTEIQLNRMKKYILTLGDPVSI</sequence>
<keyword evidence="2" id="KW-1185">Reference proteome</keyword>
<name>A0A0W4ZJJ7_PNEC8</name>
<dbReference type="VEuPathDB" id="FungiDB:T552_01803"/>
<dbReference type="OrthoDB" id="10338489at2759"/>
<reference evidence="2" key="1">
    <citation type="journal article" date="2016" name="Nat. Commun.">
        <title>Genome analysis of three Pneumocystis species reveals adaptation mechanisms to life exclusively in mammalian hosts.</title>
        <authorList>
            <person name="Ma L."/>
            <person name="Chen Z."/>
            <person name="Huang D.W."/>
            <person name="Kutty G."/>
            <person name="Ishihara M."/>
            <person name="Wang H."/>
            <person name="Abouelleil A."/>
            <person name="Bishop L."/>
            <person name="Davey E."/>
            <person name="Deng R."/>
            <person name="Deng X."/>
            <person name="Fan L."/>
            <person name="Fantoni G."/>
            <person name="Fitzgerald M."/>
            <person name="Gogineni E."/>
            <person name="Goldberg J.M."/>
            <person name="Handley G."/>
            <person name="Hu X."/>
            <person name="Huber C."/>
            <person name="Jiao X."/>
            <person name="Jones K."/>
            <person name="Levin J.Z."/>
            <person name="Liu Y."/>
            <person name="Macdonald P."/>
            <person name="Melnikov A."/>
            <person name="Raley C."/>
            <person name="Sassi M."/>
            <person name="Sherman B.T."/>
            <person name="Song X."/>
            <person name="Sykes S."/>
            <person name="Tran B."/>
            <person name="Walsh L."/>
            <person name="Xia Y."/>
            <person name="Yang J."/>
            <person name="Young S."/>
            <person name="Zeng Q."/>
            <person name="Zheng X."/>
            <person name="Stephens R."/>
            <person name="Nusbaum C."/>
            <person name="Birren B.W."/>
            <person name="Azadi P."/>
            <person name="Lempicki R.A."/>
            <person name="Cuomo C.A."/>
            <person name="Kovacs J.A."/>
        </authorList>
    </citation>
    <scope>NUCLEOTIDE SEQUENCE [LARGE SCALE GENOMIC DNA]</scope>
    <source>
        <strain evidence="2">B80</strain>
    </source>
</reference>
<protein>
    <submittedName>
        <fullName evidence="1">Uncharacterized protein</fullName>
    </submittedName>
</protein>
<gene>
    <name evidence="1" type="ORF">T552_01803</name>
</gene>
<evidence type="ECO:0000313" key="1">
    <source>
        <dbReference type="EMBL" id="KTW28543.1"/>
    </source>
</evidence>
<accession>A0A0W4ZJJ7</accession>
<dbReference type="GeneID" id="28936572"/>
<proteinExistence type="predicted"/>
<dbReference type="RefSeq" id="XP_018226086.1">
    <property type="nucleotide sequence ID" value="XM_018370369.1"/>
</dbReference>
<comment type="caution">
    <text evidence="1">The sequence shown here is derived from an EMBL/GenBank/DDBJ whole genome shotgun (WGS) entry which is preliminary data.</text>
</comment>
<organism evidence="1 2">
    <name type="scientific">Pneumocystis carinii (strain B80)</name>
    <name type="common">Rat pneumocystis pneumonia agent</name>
    <name type="synonym">Pneumocystis carinii f. sp. carinii</name>
    <dbReference type="NCBI Taxonomy" id="1408658"/>
    <lineage>
        <taxon>Eukaryota</taxon>
        <taxon>Fungi</taxon>
        <taxon>Dikarya</taxon>
        <taxon>Ascomycota</taxon>
        <taxon>Taphrinomycotina</taxon>
        <taxon>Pneumocystomycetes</taxon>
        <taxon>Pneumocystaceae</taxon>
        <taxon>Pneumocystis</taxon>
    </lineage>
</organism>